<keyword evidence="3" id="KW-1185">Reference proteome</keyword>
<dbReference type="EMBL" id="MU006216">
    <property type="protein sequence ID" value="KAF2833220.1"/>
    <property type="molecule type" value="Genomic_DNA"/>
</dbReference>
<gene>
    <name evidence="2" type="ORF">CC86DRAFT_279597</name>
</gene>
<organism evidence="2 3">
    <name type="scientific">Ophiobolus disseminans</name>
    <dbReference type="NCBI Taxonomy" id="1469910"/>
    <lineage>
        <taxon>Eukaryota</taxon>
        <taxon>Fungi</taxon>
        <taxon>Dikarya</taxon>
        <taxon>Ascomycota</taxon>
        <taxon>Pezizomycotina</taxon>
        <taxon>Dothideomycetes</taxon>
        <taxon>Pleosporomycetidae</taxon>
        <taxon>Pleosporales</taxon>
        <taxon>Pleosporineae</taxon>
        <taxon>Phaeosphaeriaceae</taxon>
        <taxon>Ophiobolus</taxon>
    </lineage>
</organism>
<name>A0A6A7AIW5_9PLEO</name>
<keyword evidence="1" id="KW-0472">Membrane</keyword>
<evidence type="ECO:0000313" key="2">
    <source>
        <dbReference type="EMBL" id="KAF2833220.1"/>
    </source>
</evidence>
<evidence type="ECO:0000256" key="1">
    <source>
        <dbReference type="SAM" id="Phobius"/>
    </source>
</evidence>
<proteinExistence type="predicted"/>
<dbReference type="OrthoDB" id="5428055at2759"/>
<evidence type="ECO:0000313" key="3">
    <source>
        <dbReference type="Proteomes" id="UP000799424"/>
    </source>
</evidence>
<accession>A0A6A7AIW5</accession>
<protein>
    <submittedName>
        <fullName evidence="2">Uncharacterized protein</fullName>
    </submittedName>
</protein>
<feature type="transmembrane region" description="Helical" evidence="1">
    <location>
        <begin position="234"/>
        <end position="251"/>
    </location>
</feature>
<feature type="transmembrane region" description="Helical" evidence="1">
    <location>
        <begin position="257"/>
        <end position="277"/>
    </location>
</feature>
<keyword evidence="1" id="KW-0812">Transmembrane</keyword>
<reference evidence="2" key="1">
    <citation type="journal article" date="2020" name="Stud. Mycol.">
        <title>101 Dothideomycetes genomes: a test case for predicting lifestyles and emergence of pathogens.</title>
        <authorList>
            <person name="Haridas S."/>
            <person name="Albert R."/>
            <person name="Binder M."/>
            <person name="Bloem J."/>
            <person name="Labutti K."/>
            <person name="Salamov A."/>
            <person name="Andreopoulos B."/>
            <person name="Baker S."/>
            <person name="Barry K."/>
            <person name="Bills G."/>
            <person name="Bluhm B."/>
            <person name="Cannon C."/>
            <person name="Castanera R."/>
            <person name="Culley D."/>
            <person name="Daum C."/>
            <person name="Ezra D."/>
            <person name="Gonzalez J."/>
            <person name="Henrissat B."/>
            <person name="Kuo A."/>
            <person name="Liang C."/>
            <person name="Lipzen A."/>
            <person name="Lutzoni F."/>
            <person name="Magnuson J."/>
            <person name="Mondo S."/>
            <person name="Nolan M."/>
            <person name="Ohm R."/>
            <person name="Pangilinan J."/>
            <person name="Park H.-J."/>
            <person name="Ramirez L."/>
            <person name="Alfaro M."/>
            <person name="Sun H."/>
            <person name="Tritt A."/>
            <person name="Yoshinaga Y."/>
            <person name="Zwiers L.-H."/>
            <person name="Turgeon B."/>
            <person name="Goodwin S."/>
            <person name="Spatafora J."/>
            <person name="Crous P."/>
            <person name="Grigoriev I."/>
        </authorList>
    </citation>
    <scope>NUCLEOTIDE SEQUENCE</scope>
    <source>
        <strain evidence="2">CBS 113818</strain>
    </source>
</reference>
<keyword evidence="1" id="KW-1133">Transmembrane helix</keyword>
<dbReference type="Proteomes" id="UP000799424">
    <property type="component" value="Unassembled WGS sequence"/>
</dbReference>
<sequence length="309" mass="35718">MRTGSADNIKDPRISLGKRLRKSEPLPLRSHSSDQEDLFYHEAQTSSLCWGPDESFWSELFLVDVYFGSEENYITYLLPGQGADPGDGLDPPLGGRGSMRKPLFEDPREYFLLKIDRRIEQVAAEYSALVETYNNRMEEYAATIRTVFEDDRQRTHTQTLSNVIETIHIFVDCLSGIVDAWADFSRTEIALFTRHAPDKPKWPGILARIARNISELERLRNLLIAKRERFRFKLESYVAFPLLFTTAFFSMDFATPPYPWAVFFGVLFGVSLLNYMIASQSSPRKTYVDLRKLMTKAWSDLVQWLKTLQ</sequence>
<dbReference type="AlphaFoldDB" id="A0A6A7AIW5"/>